<dbReference type="HOGENOM" id="CLU_100118_0_0_9"/>
<dbReference type="SMR" id="A0A0F7F7U5"/>
<proteinExistence type="predicted"/>
<accession>A0A0F7F7U5</accession>
<dbReference type="EMBL" id="CP011114">
    <property type="protein sequence ID" value="AKG34123.1"/>
    <property type="molecule type" value="Genomic_DNA"/>
</dbReference>
<name>A0A0F7F7U5_PAEDU</name>
<organism evidence="1 2">
    <name type="scientific">Paenibacillus durus ATCC 35681</name>
    <dbReference type="NCBI Taxonomy" id="1333534"/>
    <lineage>
        <taxon>Bacteria</taxon>
        <taxon>Bacillati</taxon>
        <taxon>Bacillota</taxon>
        <taxon>Bacilli</taxon>
        <taxon>Bacillales</taxon>
        <taxon>Paenibacillaceae</taxon>
        <taxon>Paenibacillus</taxon>
    </lineage>
</organism>
<gene>
    <name evidence="1" type="ORF">VK70_05645</name>
</gene>
<reference evidence="1 2" key="2">
    <citation type="journal article" date="2016" name="Genome Announc.">
        <title>Genome Sequence of a Gram-Positive Diazotroph, Paenibacillus durus Type Strain ATCC 35681.</title>
        <authorList>
            <person name="Halim M.A."/>
            <person name="Rahman A.Y."/>
            <person name="Sim K.S."/>
            <person name="Yam H.C."/>
            <person name="Rahim A.A."/>
            <person name="Ghazali A.H."/>
            <person name="Najimudin N."/>
        </authorList>
    </citation>
    <scope>NUCLEOTIDE SEQUENCE [LARGE SCALE GENOMIC DNA]</scope>
    <source>
        <strain evidence="1 2">ATCC 35681</strain>
    </source>
</reference>
<protein>
    <recommendedName>
        <fullName evidence="3">Cell shape determination protein CcmA</fullName>
    </recommendedName>
</protein>
<evidence type="ECO:0000313" key="1">
    <source>
        <dbReference type="EMBL" id="AKG34123.1"/>
    </source>
</evidence>
<dbReference type="OrthoDB" id="1730007at2"/>
<dbReference type="PATRIC" id="fig|1333534.5.peg.1239"/>
<dbReference type="AlphaFoldDB" id="A0A0F7F7U5"/>
<sequence length="214" mass="23346">MVQHDQDILDASNGMPLKVKGSLTKREDVRRTSVEVVGYLRVLGSMTTSKLKVLGDCSIRNQCQATQVENLGSLRVHCLQAGRVTSLGYLSVSKKAAAGCFQAEGAVRIESLIASESIDIRLSSICRVGTMKAGGNITVRPFSRPFNFFMRPFLRLRCESVQGVNVTLCQTEAKLVCGEEIIIGPGCTIQEVRYSKSLQTDPGSYVENAVLLEK</sequence>
<dbReference type="Proteomes" id="UP000034189">
    <property type="component" value="Chromosome"/>
</dbReference>
<evidence type="ECO:0000313" key="2">
    <source>
        <dbReference type="Proteomes" id="UP000034189"/>
    </source>
</evidence>
<evidence type="ECO:0008006" key="3">
    <source>
        <dbReference type="Google" id="ProtNLM"/>
    </source>
</evidence>
<reference evidence="1 2" key="1">
    <citation type="submission" date="2015-03" db="EMBL/GenBank/DDBJ databases">
        <authorList>
            <person name="Abdul Halim M."/>
        </authorList>
    </citation>
    <scope>NUCLEOTIDE SEQUENCE [LARGE SCALE GENOMIC DNA]</scope>
    <source>
        <strain evidence="1 2">ATCC 35681</strain>
    </source>
</reference>
<dbReference type="RefSeq" id="WP_025695144.1">
    <property type="nucleotide sequence ID" value="NZ_ASQQ01000253.1"/>
</dbReference>